<dbReference type="KEGG" id="scm:SCHCO_01039260"/>
<dbReference type="GeneID" id="9590440"/>
<dbReference type="OrthoDB" id="10333835at2759"/>
<dbReference type="RefSeq" id="XP_003028641.1">
    <property type="nucleotide sequence ID" value="XM_003028595.1"/>
</dbReference>
<evidence type="ECO:0000313" key="2">
    <source>
        <dbReference type="Proteomes" id="UP000007431"/>
    </source>
</evidence>
<evidence type="ECO:0000313" key="1">
    <source>
        <dbReference type="EMBL" id="EFI93738.1"/>
    </source>
</evidence>
<proteinExistence type="predicted"/>
<dbReference type="HOGENOM" id="CLU_2159864_0_0_1"/>
<dbReference type="AlphaFoldDB" id="D8QDT9"/>
<protein>
    <submittedName>
        <fullName evidence="1">Expressed protein</fullName>
    </submittedName>
</protein>
<dbReference type="EMBL" id="GL377310">
    <property type="protein sequence ID" value="EFI93738.1"/>
    <property type="molecule type" value="Genomic_DNA"/>
</dbReference>
<dbReference type="InParanoid" id="D8QDT9"/>
<name>D8QDT9_SCHCM</name>
<keyword evidence="2" id="KW-1185">Reference proteome</keyword>
<accession>D8QDT9</accession>
<gene>
    <name evidence="1" type="ORF">SCHCODRAFT_11943</name>
</gene>
<dbReference type="VEuPathDB" id="FungiDB:SCHCODRAFT_01039260"/>
<organism evidence="2">
    <name type="scientific">Schizophyllum commune (strain H4-8 / FGSC 9210)</name>
    <name type="common">Split gill fungus</name>
    <dbReference type="NCBI Taxonomy" id="578458"/>
    <lineage>
        <taxon>Eukaryota</taxon>
        <taxon>Fungi</taxon>
        <taxon>Dikarya</taxon>
        <taxon>Basidiomycota</taxon>
        <taxon>Agaricomycotina</taxon>
        <taxon>Agaricomycetes</taxon>
        <taxon>Agaricomycetidae</taxon>
        <taxon>Agaricales</taxon>
        <taxon>Schizophyllaceae</taxon>
        <taxon>Schizophyllum</taxon>
    </lineage>
</organism>
<reference evidence="1 2" key="1">
    <citation type="journal article" date="2010" name="Nat. Biotechnol.">
        <title>Genome sequence of the model mushroom Schizophyllum commune.</title>
        <authorList>
            <person name="Ohm R.A."/>
            <person name="de Jong J.F."/>
            <person name="Lugones L.G."/>
            <person name="Aerts A."/>
            <person name="Kothe E."/>
            <person name="Stajich J.E."/>
            <person name="de Vries R.P."/>
            <person name="Record E."/>
            <person name="Levasseur A."/>
            <person name="Baker S.E."/>
            <person name="Bartholomew K.A."/>
            <person name="Coutinho P.M."/>
            <person name="Erdmann S."/>
            <person name="Fowler T.J."/>
            <person name="Gathman A.C."/>
            <person name="Lombard V."/>
            <person name="Henrissat B."/>
            <person name="Knabe N."/>
            <person name="Kuees U."/>
            <person name="Lilly W.W."/>
            <person name="Lindquist E."/>
            <person name="Lucas S."/>
            <person name="Magnuson J.K."/>
            <person name="Piumi F."/>
            <person name="Raudaskoski M."/>
            <person name="Salamov A."/>
            <person name="Schmutz J."/>
            <person name="Schwarze F.W.M.R."/>
            <person name="vanKuyk P.A."/>
            <person name="Horton J.S."/>
            <person name="Grigoriev I.V."/>
            <person name="Woesten H.A.B."/>
        </authorList>
    </citation>
    <scope>NUCLEOTIDE SEQUENCE [LARGE SCALE GENOMIC DNA]</scope>
    <source>
        <strain evidence="2">H4-8 / FGSC 9210</strain>
    </source>
</reference>
<sequence>MGPVGPSNPDAHASAMDIDACGSSEGGVDLATVLGLRDADLEKALEIWDTLKNHPLGDEMLATVLERAWAQHLAAMEKKPAASAIDFFPPLCRSPMSAALAQAFHEKRLSR</sequence>
<dbReference type="Proteomes" id="UP000007431">
    <property type="component" value="Unassembled WGS sequence"/>
</dbReference>